<dbReference type="GeneID" id="30146299"/>
<reference evidence="2" key="1">
    <citation type="submission" date="2016-05" db="EMBL/GenBank/DDBJ databases">
        <title>Comparative genomics of biotechnologically important yeasts.</title>
        <authorList>
            <consortium name="DOE Joint Genome Institute"/>
            <person name="Riley R."/>
            <person name="Haridas S."/>
            <person name="Wolfe K.H."/>
            <person name="Lopes M.R."/>
            <person name="Hittinger C.T."/>
            <person name="Goker M."/>
            <person name="Salamov A."/>
            <person name="Wisecaver J."/>
            <person name="Long T.M."/>
            <person name="Aerts A.L."/>
            <person name="Barry K."/>
            <person name="Choi C."/>
            <person name="Clum A."/>
            <person name="Coughlan A.Y."/>
            <person name="Deshpande S."/>
            <person name="Douglass A.P."/>
            <person name="Hanson S.J."/>
            <person name="Klenk H.-P."/>
            <person name="Labutti K."/>
            <person name="Lapidus A."/>
            <person name="Lindquist E."/>
            <person name="Lipzen A."/>
            <person name="Meier-Kolthoff J.P."/>
            <person name="Ohm R.A."/>
            <person name="Otillar R.P."/>
            <person name="Pangilinan J."/>
            <person name="Peng Y."/>
            <person name="Rokas A."/>
            <person name="Rosa C.A."/>
            <person name="Scheuner C."/>
            <person name="Sibirny A.A."/>
            <person name="Slot J.C."/>
            <person name="Stielow J.B."/>
            <person name="Sun H."/>
            <person name="Kurtzman C.P."/>
            <person name="Blackwell M."/>
            <person name="Grigoriev I.V."/>
            <person name="Jeffries T.W."/>
        </authorList>
    </citation>
    <scope>NUCLEOTIDE SEQUENCE [LARGE SCALE GENOMIC DNA]</scope>
    <source>
        <strain evidence="2">NRRL Y-12698</strain>
    </source>
</reference>
<dbReference type="AlphaFoldDB" id="A0A1E3QS33"/>
<keyword evidence="2" id="KW-1185">Reference proteome</keyword>
<sequence length="55" mass="5916">MDIAGGGNAARKACYILALRAWVSVFACNGLSNIVLFQFTSILATFLVFNMVTKS</sequence>
<organism evidence="1 2">
    <name type="scientific">Babjeviella inositovora NRRL Y-12698</name>
    <dbReference type="NCBI Taxonomy" id="984486"/>
    <lineage>
        <taxon>Eukaryota</taxon>
        <taxon>Fungi</taxon>
        <taxon>Dikarya</taxon>
        <taxon>Ascomycota</taxon>
        <taxon>Saccharomycotina</taxon>
        <taxon>Pichiomycetes</taxon>
        <taxon>Serinales incertae sedis</taxon>
        <taxon>Babjeviella</taxon>
    </lineage>
</organism>
<name>A0A1E3QS33_9ASCO</name>
<accession>A0A1E3QS33</accession>
<dbReference type="RefSeq" id="XP_018985837.1">
    <property type="nucleotide sequence ID" value="XM_019128446.1"/>
</dbReference>
<evidence type="ECO:0000313" key="2">
    <source>
        <dbReference type="Proteomes" id="UP000094336"/>
    </source>
</evidence>
<evidence type="ECO:0000313" key="1">
    <source>
        <dbReference type="EMBL" id="ODQ80509.1"/>
    </source>
</evidence>
<feature type="non-terminal residue" evidence="1">
    <location>
        <position position="55"/>
    </location>
</feature>
<protein>
    <submittedName>
        <fullName evidence="1">Uncharacterized protein</fullName>
    </submittedName>
</protein>
<dbReference type="EMBL" id="KV454429">
    <property type="protein sequence ID" value="ODQ80509.1"/>
    <property type="molecule type" value="Genomic_DNA"/>
</dbReference>
<proteinExistence type="predicted"/>
<gene>
    <name evidence="1" type="ORF">BABINDRAFT_160782</name>
</gene>
<dbReference type="Proteomes" id="UP000094336">
    <property type="component" value="Unassembled WGS sequence"/>
</dbReference>